<name>A0A2R8A9P7_9RHOB</name>
<dbReference type="CDD" id="cd12797">
    <property type="entry name" value="M23_peptidase"/>
    <property type="match status" value="1"/>
</dbReference>
<sequence>MTVSPLSRILLLGSAALLSGCVTTSDTSAPVVFRGSNPDGVTAAPQPAVAVATPAVNAAGIVDRGGYRAAIVREGDTLDTVAARVGVPTAELASYNGFTFGFEPAPGTEIVLPPRADRYANVGTSQPAASETGFSLELAAAAIDRAAPVETGTLAPSATATPLPATPPAATSSAAAPIRHTVTSGETLFSIARLYNTPVTVIAEWNNIGADFTVVPGQTLQIPVGVQATTAALVARPTVVDVTPPAAEIPAVPGQTQAITPPPSAAEPLPEDIAVVEETPASPALDQFGSNTVVSDARFSRPVNGPIVRGYTPANGPNRNEGIDIGASVGTPVSAAGDGEVVTVSRSIGELGTIVMVRHPDNLVTIYGRIENVSVSRGDRVTRGQSLGTVASCTSPDSASCSTPSVHFQVRRGMQHTDPEQFL</sequence>
<gene>
    <name evidence="4" type="primary">nlpD</name>
    <name evidence="4" type="ORF">POI8812_01246</name>
</gene>
<dbReference type="InterPro" id="IPR050570">
    <property type="entry name" value="Cell_wall_metabolism_enzyme"/>
</dbReference>
<dbReference type="Gene3D" id="2.70.70.10">
    <property type="entry name" value="Glucose Permease (Domain IIA)"/>
    <property type="match status" value="1"/>
</dbReference>
<dbReference type="Gene3D" id="3.10.350.10">
    <property type="entry name" value="LysM domain"/>
    <property type="match status" value="2"/>
</dbReference>
<dbReference type="EMBL" id="OMKW01000002">
    <property type="protein sequence ID" value="SPF28943.1"/>
    <property type="molecule type" value="Genomic_DNA"/>
</dbReference>
<keyword evidence="4" id="KW-0378">Hydrolase</keyword>
<dbReference type="OrthoDB" id="9795421at2"/>
<feature type="domain" description="LysM" evidence="3">
    <location>
        <begin position="178"/>
        <end position="222"/>
    </location>
</feature>
<keyword evidence="5" id="KW-1185">Reference proteome</keyword>
<reference evidence="4 5" key="1">
    <citation type="submission" date="2018-03" db="EMBL/GenBank/DDBJ databases">
        <authorList>
            <person name="Keele B.F."/>
        </authorList>
    </citation>
    <scope>NUCLEOTIDE SEQUENCE [LARGE SCALE GENOMIC DNA]</scope>
    <source>
        <strain evidence="4 5">CeCT 8812</strain>
    </source>
</reference>
<evidence type="ECO:0000259" key="3">
    <source>
        <dbReference type="PROSITE" id="PS51782"/>
    </source>
</evidence>
<dbReference type="InterPro" id="IPR016047">
    <property type="entry name" value="M23ase_b-sheet_dom"/>
</dbReference>
<feature type="signal peptide" evidence="2">
    <location>
        <begin position="1"/>
        <end position="24"/>
    </location>
</feature>
<proteinExistence type="predicted"/>
<accession>A0A2R8A9P7</accession>
<dbReference type="PANTHER" id="PTHR21666">
    <property type="entry name" value="PEPTIDASE-RELATED"/>
    <property type="match status" value="1"/>
</dbReference>
<dbReference type="PROSITE" id="PS51782">
    <property type="entry name" value="LYSM"/>
    <property type="match status" value="2"/>
</dbReference>
<dbReference type="InterPro" id="IPR018392">
    <property type="entry name" value="LysM"/>
</dbReference>
<dbReference type="RefSeq" id="WP_108781684.1">
    <property type="nucleotide sequence ID" value="NZ_OMKW01000002.1"/>
</dbReference>
<dbReference type="Pfam" id="PF01476">
    <property type="entry name" value="LysM"/>
    <property type="match status" value="2"/>
</dbReference>
<evidence type="ECO:0000256" key="1">
    <source>
        <dbReference type="SAM" id="MobiDB-lite"/>
    </source>
</evidence>
<dbReference type="SUPFAM" id="SSF51261">
    <property type="entry name" value="Duplicated hybrid motif"/>
    <property type="match status" value="1"/>
</dbReference>
<dbReference type="Pfam" id="PF01551">
    <property type="entry name" value="Peptidase_M23"/>
    <property type="match status" value="1"/>
</dbReference>
<dbReference type="SMART" id="SM00257">
    <property type="entry name" value="LysM"/>
    <property type="match status" value="2"/>
</dbReference>
<feature type="domain" description="LysM" evidence="3">
    <location>
        <begin position="68"/>
        <end position="112"/>
    </location>
</feature>
<dbReference type="InterPro" id="IPR011055">
    <property type="entry name" value="Dup_hybrid_motif"/>
</dbReference>
<dbReference type="InterPro" id="IPR036779">
    <property type="entry name" value="LysM_dom_sf"/>
</dbReference>
<dbReference type="Proteomes" id="UP000244932">
    <property type="component" value="Unassembled WGS sequence"/>
</dbReference>
<feature type="chain" id="PRO_5015330655" evidence="2">
    <location>
        <begin position="25"/>
        <end position="423"/>
    </location>
</feature>
<organism evidence="4 5">
    <name type="scientific">Pontivivens insulae</name>
    <dbReference type="NCBI Taxonomy" id="1639689"/>
    <lineage>
        <taxon>Bacteria</taxon>
        <taxon>Pseudomonadati</taxon>
        <taxon>Pseudomonadota</taxon>
        <taxon>Alphaproteobacteria</taxon>
        <taxon>Rhodobacterales</taxon>
        <taxon>Paracoccaceae</taxon>
        <taxon>Pontivivens</taxon>
    </lineage>
</organism>
<evidence type="ECO:0000313" key="5">
    <source>
        <dbReference type="Proteomes" id="UP000244932"/>
    </source>
</evidence>
<evidence type="ECO:0000313" key="4">
    <source>
        <dbReference type="EMBL" id="SPF28943.1"/>
    </source>
</evidence>
<dbReference type="CDD" id="cd00118">
    <property type="entry name" value="LysM"/>
    <property type="match status" value="1"/>
</dbReference>
<dbReference type="AlphaFoldDB" id="A0A2R8A9P7"/>
<evidence type="ECO:0000256" key="2">
    <source>
        <dbReference type="SAM" id="SignalP"/>
    </source>
</evidence>
<feature type="region of interest" description="Disordered" evidence="1">
    <location>
        <begin position="155"/>
        <end position="175"/>
    </location>
</feature>
<dbReference type="PANTHER" id="PTHR21666:SF270">
    <property type="entry name" value="MUREIN HYDROLASE ACTIVATOR ENVC"/>
    <property type="match status" value="1"/>
</dbReference>
<dbReference type="GO" id="GO:0004222">
    <property type="term" value="F:metalloendopeptidase activity"/>
    <property type="evidence" value="ECO:0007669"/>
    <property type="project" value="TreeGrafter"/>
</dbReference>
<keyword evidence="2" id="KW-0732">Signal</keyword>
<protein>
    <submittedName>
        <fullName evidence="4">Murein hydrolase activator NlpD</fullName>
    </submittedName>
</protein>